<feature type="compositionally biased region" description="Polar residues" evidence="1">
    <location>
        <begin position="53"/>
        <end position="69"/>
    </location>
</feature>
<dbReference type="RefSeq" id="XP_041191332.1">
    <property type="nucleotide sequence ID" value="XM_041343098.1"/>
</dbReference>
<dbReference type="AlphaFoldDB" id="A0A9P7E879"/>
<name>A0A9P7E879_9AGAM</name>
<proteinExistence type="predicted"/>
<evidence type="ECO:0000313" key="3">
    <source>
        <dbReference type="Proteomes" id="UP000807769"/>
    </source>
</evidence>
<feature type="region of interest" description="Disordered" evidence="1">
    <location>
        <begin position="87"/>
        <end position="110"/>
    </location>
</feature>
<accession>A0A9P7E879</accession>
<comment type="caution">
    <text evidence="2">The sequence shown here is derived from an EMBL/GenBank/DDBJ whole genome shotgun (WGS) entry which is preliminary data.</text>
</comment>
<feature type="compositionally biased region" description="Polar residues" evidence="1">
    <location>
        <begin position="26"/>
        <end position="37"/>
    </location>
</feature>
<gene>
    <name evidence="2" type="ORF">BJ212DRAFT_398057</name>
</gene>
<dbReference type="GeneID" id="64637114"/>
<sequence length="236" mass="26293">MVYNFWQDDSELSKALRAVQGLVDNAPSSSQPQQNHHPPSAPVNSYGDPPPTVTQYHSMYGGDSTSNNQVLAPAHLQNAWFSQRNSQFPSDLTPPFRENDHRDIHSAAGQPLPDASFNYFHSPVSNDSFANSLGFSGSVSESYLIEPHPHPVHDNQSESHASCGLCKWNDGHGPCDVTASEEEIVDHLSSSHLPPAGRELMKCKWEGCKLGGFIRRDTILRHIRQIHLRIRPRRQS</sequence>
<evidence type="ECO:0000256" key="1">
    <source>
        <dbReference type="SAM" id="MobiDB-lite"/>
    </source>
</evidence>
<dbReference type="EMBL" id="JABBWG010000023">
    <property type="protein sequence ID" value="KAG1813571.1"/>
    <property type="molecule type" value="Genomic_DNA"/>
</dbReference>
<evidence type="ECO:0000313" key="2">
    <source>
        <dbReference type="EMBL" id="KAG1813571.1"/>
    </source>
</evidence>
<keyword evidence="3" id="KW-1185">Reference proteome</keyword>
<dbReference type="Proteomes" id="UP000807769">
    <property type="component" value="Unassembled WGS sequence"/>
</dbReference>
<reference evidence="2" key="1">
    <citation type="journal article" date="2020" name="New Phytol.">
        <title>Comparative genomics reveals dynamic genome evolution in host specialist ectomycorrhizal fungi.</title>
        <authorList>
            <person name="Lofgren L.A."/>
            <person name="Nguyen N.H."/>
            <person name="Vilgalys R."/>
            <person name="Ruytinx J."/>
            <person name="Liao H.L."/>
            <person name="Branco S."/>
            <person name="Kuo A."/>
            <person name="LaButti K."/>
            <person name="Lipzen A."/>
            <person name="Andreopoulos W."/>
            <person name="Pangilinan J."/>
            <person name="Riley R."/>
            <person name="Hundley H."/>
            <person name="Na H."/>
            <person name="Barry K."/>
            <person name="Grigoriev I.V."/>
            <person name="Stajich J.E."/>
            <person name="Kennedy P.G."/>
        </authorList>
    </citation>
    <scope>NUCLEOTIDE SEQUENCE</scope>
    <source>
        <strain evidence="2">MN1</strain>
    </source>
</reference>
<dbReference type="OrthoDB" id="2651048at2759"/>
<feature type="region of interest" description="Disordered" evidence="1">
    <location>
        <begin position="25"/>
        <end position="69"/>
    </location>
</feature>
<protein>
    <submittedName>
        <fullName evidence="2">Uncharacterized protein</fullName>
    </submittedName>
</protein>
<organism evidence="2 3">
    <name type="scientific">Suillus subaureus</name>
    <dbReference type="NCBI Taxonomy" id="48587"/>
    <lineage>
        <taxon>Eukaryota</taxon>
        <taxon>Fungi</taxon>
        <taxon>Dikarya</taxon>
        <taxon>Basidiomycota</taxon>
        <taxon>Agaricomycotina</taxon>
        <taxon>Agaricomycetes</taxon>
        <taxon>Agaricomycetidae</taxon>
        <taxon>Boletales</taxon>
        <taxon>Suillineae</taxon>
        <taxon>Suillaceae</taxon>
        <taxon>Suillus</taxon>
    </lineage>
</organism>